<reference evidence="2 3" key="1">
    <citation type="submission" date="2017-01" db="EMBL/GenBank/DDBJ databases">
        <authorList>
            <person name="Mah S.A."/>
            <person name="Swanson W.J."/>
            <person name="Moy G.W."/>
            <person name="Vacquier V.D."/>
        </authorList>
    </citation>
    <scope>NUCLEOTIDE SEQUENCE [LARGE SCALE GENOMIC DNA]</scope>
    <source>
        <strain evidence="2 3">DSM 26375</strain>
    </source>
</reference>
<evidence type="ECO:0000313" key="3">
    <source>
        <dbReference type="Proteomes" id="UP000186141"/>
    </source>
</evidence>
<accession>A0A1N7Q6U5</accession>
<feature type="compositionally biased region" description="Basic and acidic residues" evidence="1">
    <location>
        <begin position="43"/>
        <end position="56"/>
    </location>
</feature>
<protein>
    <submittedName>
        <fullName evidence="2">Uncharacterized protein</fullName>
    </submittedName>
</protein>
<dbReference type="STRING" id="1086013.SAMN05421774_107157"/>
<sequence>MDTNRFFTMLSRMFFRRATNWGVRKGIDMAAGKGKPAAQMSTQERDMARKGRDAVKLARKSARITRRLGR</sequence>
<dbReference type="OrthoDB" id="7871856at2"/>
<dbReference type="RefSeq" id="WP_076533270.1">
    <property type="nucleotide sequence ID" value="NZ_BMEH01000007.1"/>
</dbReference>
<proteinExistence type="predicted"/>
<gene>
    <name evidence="2" type="ORF">SAMN05421774_107157</name>
</gene>
<keyword evidence="3" id="KW-1185">Reference proteome</keyword>
<dbReference type="Proteomes" id="UP000186141">
    <property type="component" value="Unassembled WGS sequence"/>
</dbReference>
<organism evidence="2 3">
    <name type="scientific">Gemmobacter megaterium</name>
    <dbReference type="NCBI Taxonomy" id="1086013"/>
    <lineage>
        <taxon>Bacteria</taxon>
        <taxon>Pseudomonadati</taxon>
        <taxon>Pseudomonadota</taxon>
        <taxon>Alphaproteobacteria</taxon>
        <taxon>Rhodobacterales</taxon>
        <taxon>Paracoccaceae</taxon>
        <taxon>Gemmobacter</taxon>
    </lineage>
</organism>
<dbReference type="EMBL" id="FTOT01000007">
    <property type="protein sequence ID" value="SIT18541.1"/>
    <property type="molecule type" value="Genomic_DNA"/>
</dbReference>
<dbReference type="AlphaFoldDB" id="A0A1N7Q6U5"/>
<feature type="region of interest" description="Disordered" evidence="1">
    <location>
        <begin position="31"/>
        <end position="58"/>
    </location>
</feature>
<evidence type="ECO:0000313" key="2">
    <source>
        <dbReference type="EMBL" id="SIT18541.1"/>
    </source>
</evidence>
<name>A0A1N7Q6U5_9RHOB</name>
<evidence type="ECO:0000256" key="1">
    <source>
        <dbReference type="SAM" id="MobiDB-lite"/>
    </source>
</evidence>